<dbReference type="AlphaFoldDB" id="A0A0K2TCM9"/>
<evidence type="ECO:0000313" key="1">
    <source>
        <dbReference type="EMBL" id="CDW23595.1"/>
    </source>
</evidence>
<proteinExistence type="predicted"/>
<reference evidence="1" key="1">
    <citation type="submission" date="2014-05" db="EMBL/GenBank/DDBJ databases">
        <authorList>
            <person name="Chronopoulou M."/>
        </authorList>
    </citation>
    <scope>NUCLEOTIDE SEQUENCE</scope>
    <source>
        <tissue evidence="1">Whole organism</tissue>
    </source>
</reference>
<protein>
    <submittedName>
        <fullName evidence="1">Uncharacterized protein</fullName>
    </submittedName>
</protein>
<organism evidence="1">
    <name type="scientific">Lepeophtheirus salmonis</name>
    <name type="common">Salmon louse</name>
    <name type="synonym">Caligus salmonis</name>
    <dbReference type="NCBI Taxonomy" id="72036"/>
    <lineage>
        <taxon>Eukaryota</taxon>
        <taxon>Metazoa</taxon>
        <taxon>Ecdysozoa</taxon>
        <taxon>Arthropoda</taxon>
        <taxon>Crustacea</taxon>
        <taxon>Multicrustacea</taxon>
        <taxon>Hexanauplia</taxon>
        <taxon>Copepoda</taxon>
        <taxon>Siphonostomatoida</taxon>
        <taxon>Caligidae</taxon>
        <taxon>Lepeophtheirus</taxon>
    </lineage>
</organism>
<sequence>MVQNGFMIDVQLLGDSTTCNMMVSLDIFHDFTEIYDDRAASTLCLIASSAPEQNRSNLC</sequence>
<dbReference type="EMBL" id="HACA01006234">
    <property type="protein sequence ID" value="CDW23595.1"/>
    <property type="molecule type" value="Transcribed_RNA"/>
</dbReference>
<name>A0A0K2TCM9_LEPSM</name>
<accession>A0A0K2TCM9</accession>